<dbReference type="Pfam" id="PF00027">
    <property type="entry name" value="cNMP_binding"/>
    <property type="match status" value="1"/>
</dbReference>
<dbReference type="InterPro" id="IPR018490">
    <property type="entry name" value="cNMP-bd_dom_sf"/>
</dbReference>
<dbReference type="GO" id="GO:0016301">
    <property type="term" value="F:kinase activity"/>
    <property type="evidence" value="ECO:0007669"/>
    <property type="project" value="UniProtKB-KW"/>
</dbReference>
<evidence type="ECO:0000313" key="2">
    <source>
        <dbReference type="EMBL" id="SEK51545.1"/>
    </source>
</evidence>
<dbReference type="InterPro" id="IPR000595">
    <property type="entry name" value="cNMP-bd_dom"/>
</dbReference>
<name>A0A1H7HTM4_OLID1</name>
<evidence type="ECO:0000313" key="3">
    <source>
        <dbReference type="Proteomes" id="UP000199421"/>
    </source>
</evidence>
<dbReference type="RefSeq" id="WP_162276510.1">
    <property type="nucleotide sequence ID" value="NZ_FOAF01000001.1"/>
</dbReference>
<keyword evidence="2" id="KW-0808">Transferase</keyword>
<dbReference type="SUPFAM" id="SSF51206">
    <property type="entry name" value="cAMP-binding domain-like"/>
    <property type="match status" value="1"/>
</dbReference>
<reference evidence="3" key="1">
    <citation type="submission" date="2016-10" db="EMBL/GenBank/DDBJ databases">
        <authorList>
            <person name="Varghese N."/>
            <person name="Submissions S."/>
        </authorList>
    </citation>
    <scope>NUCLEOTIDE SEQUENCE [LARGE SCALE GENOMIC DNA]</scope>
    <source>
        <strain evidence="3">DSM 18733</strain>
    </source>
</reference>
<feature type="domain" description="Cyclic nucleotide-binding" evidence="1">
    <location>
        <begin position="12"/>
        <end position="88"/>
    </location>
</feature>
<evidence type="ECO:0000259" key="1">
    <source>
        <dbReference type="PROSITE" id="PS50042"/>
    </source>
</evidence>
<organism evidence="2 3">
    <name type="scientific">Olivibacter domesticus</name>
    <name type="common">Pseudosphingobacterium domesticum</name>
    <dbReference type="NCBI Taxonomy" id="407022"/>
    <lineage>
        <taxon>Bacteria</taxon>
        <taxon>Pseudomonadati</taxon>
        <taxon>Bacteroidota</taxon>
        <taxon>Sphingobacteriia</taxon>
        <taxon>Sphingobacteriales</taxon>
        <taxon>Sphingobacteriaceae</taxon>
        <taxon>Olivibacter</taxon>
    </lineage>
</organism>
<sequence>MSNNKELQEKIFAMGLTNHSFELFWSTLEKVDFKKGKHVIQAGRKEHYLYFIVQGIARVYLKSEKEITFCFCAETDVILSYNSYFNQMPGYENIELLENSTLLKISHKKIKELCSQDIKIANFFNKVIGLELVKTEERLISVQSKTASERYIDLLSSNPSIVQRVQLGYIASYLGISQVTLSRIRAKQ</sequence>
<keyword evidence="3" id="KW-1185">Reference proteome</keyword>
<protein>
    <submittedName>
        <fullName evidence="2">cAMP-binding domain of CRP or a regulatory subunit of cAMP-dependent protein kinases</fullName>
    </submittedName>
</protein>
<dbReference type="STRING" id="407022.SAMN05661044_00427"/>
<dbReference type="InterPro" id="IPR014710">
    <property type="entry name" value="RmlC-like_jellyroll"/>
</dbReference>
<dbReference type="PROSITE" id="PS50042">
    <property type="entry name" value="CNMP_BINDING_3"/>
    <property type="match status" value="1"/>
</dbReference>
<accession>A0A1H7HTM4</accession>
<dbReference type="CDD" id="cd00038">
    <property type="entry name" value="CAP_ED"/>
    <property type="match status" value="1"/>
</dbReference>
<keyword evidence="2" id="KW-0418">Kinase</keyword>
<gene>
    <name evidence="2" type="ORF">SAMN05661044_00427</name>
</gene>
<dbReference type="Proteomes" id="UP000199421">
    <property type="component" value="Unassembled WGS sequence"/>
</dbReference>
<proteinExistence type="predicted"/>
<dbReference type="Gene3D" id="2.60.120.10">
    <property type="entry name" value="Jelly Rolls"/>
    <property type="match status" value="1"/>
</dbReference>
<dbReference type="AlphaFoldDB" id="A0A1H7HTM4"/>
<dbReference type="EMBL" id="FOAF01000001">
    <property type="protein sequence ID" value="SEK51545.1"/>
    <property type="molecule type" value="Genomic_DNA"/>
</dbReference>